<dbReference type="KEGG" id="pbm:CL52_07810"/>
<evidence type="ECO:0000256" key="5">
    <source>
        <dbReference type="SAM" id="MobiDB-lite"/>
    </source>
</evidence>
<reference evidence="7 9" key="3">
    <citation type="journal article" name="Genome Announc.">
        <title>Complete Genome Sequence of Pseudomonas balearica DSM 6083T.</title>
        <authorList>
            <person name="Bennasar-Figueras A."/>
            <person name="Salva-Serra F."/>
            <person name="Jaen-Luchoro D."/>
            <person name="Segui C."/>
            <person name="Aliaga F."/>
            <person name="Busquets A."/>
            <person name="Gomila M."/>
            <person name="Moore E.R."/>
            <person name="Lalucat J."/>
        </authorList>
    </citation>
    <scope>NUCLEOTIDE SEQUENCE [LARGE SCALE GENOMIC DNA]</scope>
    <source>
        <strain evidence="9">DSM 6083</strain>
        <strain evidence="7">DSM6083</strain>
    </source>
</reference>
<evidence type="ECO:0000256" key="4">
    <source>
        <dbReference type="ARBA" id="ARBA00034247"/>
    </source>
</evidence>
<protein>
    <recommendedName>
        <fullName evidence="3">diguanylate cyclase</fullName>
        <ecNumber evidence="3">2.7.7.65</ecNumber>
    </recommendedName>
</protein>
<dbReference type="GeneID" id="77259822"/>
<dbReference type="InterPro" id="IPR050469">
    <property type="entry name" value="Diguanylate_Cyclase"/>
</dbReference>
<dbReference type="GO" id="GO:0043709">
    <property type="term" value="P:cell adhesion involved in single-species biofilm formation"/>
    <property type="evidence" value="ECO:0007669"/>
    <property type="project" value="TreeGrafter"/>
</dbReference>
<feature type="region of interest" description="Disordered" evidence="5">
    <location>
        <begin position="1"/>
        <end position="26"/>
    </location>
</feature>
<feature type="domain" description="GGDEF" evidence="6">
    <location>
        <begin position="177"/>
        <end position="309"/>
    </location>
</feature>
<feature type="compositionally biased region" description="Basic and acidic residues" evidence="5">
    <location>
        <begin position="10"/>
        <end position="20"/>
    </location>
</feature>
<dbReference type="Gene3D" id="3.30.70.270">
    <property type="match status" value="1"/>
</dbReference>
<evidence type="ECO:0000313" key="9">
    <source>
        <dbReference type="Proteomes" id="UP000031271"/>
    </source>
</evidence>
<reference evidence="8 10" key="2">
    <citation type="submission" date="2016-10" db="EMBL/GenBank/DDBJ databases">
        <authorList>
            <person name="Varghese N."/>
            <person name="Submissions S."/>
        </authorList>
    </citation>
    <scope>NUCLEOTIDE SEQUENCE [LARGE SCALE GENOMIC DNA]</scope>
    <source>
        <strain evidence="8 10">DSM 6083</strain>
    </source>
</reference>
<dbReference type="GO" id="GO:0052621">
    <property type="term" value="F:diguanylate cyclase activity"/>
    <property type="evidence" value="ECO:0007669"/>
    <property type="project" value="UniProtKB-EC"/>
</dbReference>
<sequence>MLPAMQNDSTIEHLASRDSQRSPAGPVRLGVPVTLSDLRRTLGQRLQTSLEIDRLLGFFYEEVPALMALDGLFYRHPESDLRLEYGRPGPHSASYRLSQDAADLGEITLYRAQVFCEQELAQLESLMGVLVFPLRNALLYRAALMASLKDSLTGAGNRVALDQSLAREVELARRHQQPLSVVMLDMDHFKQLNDRHGHAAGDAALRLVAAELRDQLRNVDMVFRYGGEEFVLLLSNTDGACAAIAAERVRAAIERLPFEYDRQPIPLSISLGCATYRHGETPHELLRRADELLYLAKRNGRNRLQTCFDQE</sequence>
<dbReference type="PANTHER" id="PTHR45138">
    <property type="entry name" value="REGULATORY COMPONENTS OF SENSORY TRANSDUCTION SYSTEM"/>
    <property type="match status" value="1"/>
</dbReference>
<evidence type="ECO:0000313" key="7">
    <source>
        <dbReference type="EMBL" id="AJE14959.1"/>
    </source>
</evidence>
<keyword evidence="10" id="KW-1185">Reference proteome</keyword>
<organism evidence="7 9">
    <name type="scientific">Stutzerimonas balearica DSM 6083</name>
    <dbReference type="NCBI Taxonomy" id="1123016"/>
    <lineage>
        <taxon>Bacteria</taxon>
        <taxon>Pseudomonadati</taxon>
        <taxon>Pseudomonadota</taxon>
        <taxon>Gammaproteobacteria</taxon>
        <taxon>Pseudomonadales</taxon>
        <taxon>Pseudomonadaceae</taxon>
        <taxon>Stutzerimonas</taxon>
    </lineage>
</organism>
<evidence type="ECO:0000256" key="3">
    <source>
        <dbReference type="ARBA" id="ARBA00012528"/>
    </source>
</evidence>
<dbReference type="SMART" id="SM00267">
    <property type="entry name" value="GGDEF"/>
    <property type="match status" value="1"/>
</dbReference>
<dbReference type="RefSeq" id="WP_043219593.1">
    <property type="nucleotide sequence ID" value="NZ_CP007511.1"/>
</dbReference>
<evidence type="ECO:0000313" key="8">
    <source>
        <dbReference type="EMBL" id="SDM32668.1"/>
    </source>
</evidence>
<evidence type="ECO:0000256" key="2">
    <source>
        <dbReference type="ARBA" id="ARBA00004533"/>
    </source>
</evidence>
<comment type="cofactor">
    <cofactor evidence="1">
        <name>Mg(2+)</name>
        <dbReference type="ChEBI" id="CHEBI:18420"/>
    </cofactor>
</comment>
<dbReference type="PANTHER" id="PTHR45138:SF9">
    <property type="entry name" value="DIGUANYLATE CYCLASE DGCM-RELATED"/>
    <property type="match status" value="1"/>
</dbReference>
<proteinExistence type="predicted"/>
<dbReference type="Proteomes" id="UP000182276">
    <property type="component" value="Unassembled WGS sequence"/>
</dbReference>
<dbReference type="SUPFAM" id="SSF55073">
    <property type="entry name" value="Nucleotide cyclase"/>
    <property type="match status" value="1"/>
</dbReference>
<evidence type="ECO:0000256" key="1">
    <source>
        <dbReference type="ARBA" id="ARBA00001946"/>
    </source>
</evidence>
<dbReference type="Proteomes" id="UP000031271">
    <property type="component" value="Chromosome"/>
</dbReference>
<comment type="subcellular location">
    <subcellularLocation>
        <location evidence="2">Cell inner membrane</location>
    </subcellularLocation>
</comment>
<dbReference type="FunFam" id="3.30.70.270:FF:000001">
    <property type="entry name" value="Diguanylate cyclase domain protein"/>
    <property type="match status" value="1"/>
</dbReference>
<dbReference type="AlphaFoldDB" id="A0A8D3Y0F8"/>
<gene>
    <name evidence="7" type="ORF">CL52_07810</name>
    <name evidence="8" type="ORF">SAMN05660875_1045</name>
</gene>
<dbReference type="EC" id="2.7.7.65" evidence="3"/>
<comment type="catalytic activity">
    <reaction evidence="4">
        <text>2 GTP = 3',3'-c-di-GMP + 2 diphosphate</text>
        <dbReference type="Rhea" id="RHEA:24898"/>
        <dbReference type="ChEBI" id="CHEBI:33019"/>
        <dbReference type="ChEBI" id="CHEBI:37565"/>
        <dbReference type="ChEBI" id="CHEBI:58805"/>
        <dbReference type="EC" id="2.7.7.65"/>
    </reaction>
</comment>
<dbReference type="NCBIfam" id="TIGR00254">
    <property type="entry name" value="GGDEF"/>
    <property type="match status" value="1"/>
</dbReference>
<dbReference type="EMBL" id="FNHO01000004">
    <property type="protein sequence ID" value="SDM32668.1"/>
    <property type="molecule type" value="Genomic_DNA"/>
</dbReference>
<dbReference type="GO" id="GO:0005886">
    <property type="term" value="C:plasma membrane"/>
    <property type="evidence" value="ECO:0007669"/>
    <property type="project" value="UniProtKB-SubCell"/>
</dbReference>
<accession>A0A8D3Y0F8</accession>
<evidence type="ECO:0000313" key="10">
    <source>
        <dbReference type="Proteomes" id="UP000182276"/>
    </source>
</evidence>
<reference evidence="9" key="1">
    <citation type="submission" date="2014-03" db="EMBL/GenBank/DDBJ databases">
        <title>Complete genome of Pseudomonas balearica DSM 6083T, a sewage water isolate from an enrichment with 2-methylnaphthalene.</title>
        <authorList>
            <person name="Salva-Serra F."/>
            <person name="Jaen-Luchoro D."/>
            <person name="Busquets A."/>
            <person name="Pena A."/>
            <person name="Gomila M."/>
            <person name="Bosch R."/>
            <person name="Nogales B."/>
            <person name="Garcia-Valdes E."/>
            <person name="Lalucat J."/>
            <person name="Bennasar A."/>
        </authorList>
    </citation>
    <scope>NUCLEOTIDE SEQUENCE [LARGE SCALE GENOMIC DNA]</scope>
    <source>
        <strain evidence="9">DSM 6083</strain>
    </source>
</reference>
<dbReference type="GO" id="GO:1902201">
    <property type="term" value="P:negative regulation of bacterial-type flagellum-dependent cell motility"/>
    <property type="evidence" value="ECO:0007669"/>
    <property type="project" value="TreeGrafter"/>
</dbReference>
<dbReference type="InterPro" id="IPR043128">
    <property type="entry name" value="Rev_trsase/Diguanyl_cyclase"/>
</dbReference>
<dbReference type="EMBL" id="CP007511">
    <property type="protein sequence ID" value="AJE14959.1"/>
    <property type="molecule type" value="Genomic_DNA"/>
</dbReference>
<dbReference type="InterPro" id="IPR029787">
    <property type="entry name" value="Nucleotide_cyclase"/>
</dbReference>
<evidence type="ECO:0000259" key="6">
    <source>
        <dbReference type="PROSITE" id="PS50887"/>
    </source>
</evidence>
<dbReference type="PROSITE" id="PS50887">
    <property type="entry name" value="GGDEF"/>
    <property type="match status" value="1"/>
</dbReference>
<dbReference type="InterPro" id="IPR000160">
    <property type="entry name" value="GGDEF_dom"/>
</dbReference>
<dbReference type="Pfam" id="PF00990">
    <property type="entry name" value="GGDEF"/>
    <property type="match status" value="1"/>
</dbReference>
<name>A0A8D3Y0F8_9GAMM</name>
<dbReference type="CDD" id="cd01949">
    <property type="entry name" value="GGDEF"/>
    <property type="match status" value="1"/>
</dbReference>